<proteinExistence type="inferred from homology"/>
<keyword evidence="4" id="KW-0378">Hydrolase</keyword>
<dbReference type="Proteomes" id="UP000199689">
    <property type="component" value="Unassembled WGS sequence"/>
</dbReference>
<dbReference type="InterPro" id="IPR038763">
    <property type="entry name" value="DHH_sf"/>
</dbReference>
<name>A0A1G5V6K1_9FIRM</name>
<sequence>MQNKPETDKQQGKYIWKFASAGKDNEIPAFFSIHGISPLVAGILLRRGIDTEDKLKHFCYDTPADLSDPFLMKGMQAAVDRIILALQKKEPLVIYGDYDVDGITATSILYRFLKREGADVRFYIPARETEGYGLNLPAVQKLAEEGCKLLITVDNGIAAADIIAQAPETMDIIVTDHHLVPEKIPNAIAVLNPHQTNCRYPYKELAGCGVAYTVCRALALTLHNEAYEEDMELVAMGTIADVVSLTGENRILVREGLRKMRYTQIPGLAALLRAAGIVKPGEDKPISVEDVSFGLAPRLNAAGRIAHARMGVDLLISYSREKAEHIARNLCEINVKRQAVEKGIYEEAVRRLHQLNAEKADVMVIDGHGWNPGVIGISASRILEQYNRPVLMITIKDGIGKGSCRSIPAFDIYQALKAQESLLIQLGGHKMAAGFSIREENIPAFRKAINDYAARVLSPEDFIPELELEEYLPLRELTPRFIHELEILEPCGCDNPRPLFASKNLHVNYTRHMGKDNKHFKCMFEQDNISRQGIFWNTGISSPCRNGDIVSAAYRAEIHEWYGENVQLICKDIIIRPEPFLNRDKMVSFYLTVKRVMDSEGPIEEIQHQVADRLKPSFSFQEVELMFRVFEEIHLLNRRQRGNETYYQYQPAVKKLDLFTSSTYCKYSMRG</sequence>
<dbReference type="GeneID" id="87755453"/>
<dbReference type="OrthoDB" id="9809852at2"/>
<dbReference type="InterPro" id="IPR003156">
    <property type="entry name" value="DHHA1_dom"/>
</dbReference>
<dbReference type="AlphaFoldDB" id="A0A1G5V6K1"/>
<reference evidence="9 10" key="1">
    <citation type="submission" date="2016-10" db="EMBL/GenBank/DDBJ databases">
        <authorList>
            <person name="de Groot N.N."/>
        </authorList>
    </citation>
    <scope>NUCLEOTIDE SEQUENCE [LARGE SCALE GENOMIC DNA]</scope>
    <source>
        <strain evidence="9 10">DSM 15230</strain>
    </source>
</reference>
<dbReference type="Pfam" id="PF01368">
    <property type="entry name" value="DHH"/>
    <property type="match status" value="1"/>
</dbReference>
<dbReference type="InterPro" id="IPR051673">
    <property type="entry name" value="SSDNA_exonuclease_RecJ"/>
</dbReference>
<protein>
    <recommendedName>
        <fullName evidence="2">Single-stranded-DNA-specific exonuclease RecJ</fullName>
    </recommendedName>
</protein>
<keyword evidence="5 9" id="KW-0269">Exonuclease</keyword>
<dbReference type="PANTHER" id="PTHR30255:SF2">
    <property type="entry name" value="SINGLE-STRANDED-DNA-SPECIFIC EXONUCLEASE RECJ"/>
    <property type="match status" value="1"/>
</dbReference>
<keyword evidence="3" id="KW-0540">Nuclease</keyword>
<feature type="domain" description="DHHA1" evidence="7">
    <location>
        <begin position="363"/>
        <end position="453"/>
    </location>
</feature>
<accession>A0A1G5V6K1</accession>
<dbReference type="Pfam" id="PF17768">
    <property type="entry name" value="RecJ_OB"/>
    <property type="match status" value="1"/>
</dbReference>
<dbReference type="PANTHER" id="PTHR30255">
    <property type="entry name" value="SINGLE-STRANDED-DNA-SPECIFIC EXONUCLEASE RECJ"/>
    <property type="match status" value="1"/>
</dbReference>
<keyword evidence="10" id="KW-1185">Reference proteome</keyword>
<comment type="similarity">
    <text evidence="1">Belongs to the RecJ family.</text>
</comment>
<dbReference type="Pfam" id="PF02272">
    <property type="entry name" value="DHHA1"/>
    <property type="match status" value="1"/>
</dbReference>
<dbReference type="Gene3D" id="3.10.310.30">
    <property type="match status" value="1"/>
</dbReference>
<feature type="domain" description="RecJ OB" evidence="8">
    <location>
        <begin position="472"/>
        <end position="572"/>
    </location>
</feature>
<dbReference type="GO" id="GO:0006310">
    <property type="term" value="P:DNA recombination"/>
    <property type="evidence" value="ECO:0007669"/>
    <property type="project" value="InterPro"/>
</dbReference>
<gene>
    <name evidence="9" type="ORF">SAMN02910343_00407</name>
</gene>
<evidence type="ECO:0000256" key="1">
    <source>
        <dbReference type="ARBA" id="ARBA00005915"/>
    </source>
</evidence>
<evidence type="ECO:0000259" key="7">
    <source>
        <dbReference type="Pfam" id="PF02272"/>
    </source>
</evidence>
<dbReference type="EMBL" id="FMXA01000005">
    <property type="protein sequence ID" value="SDA41492.1"/>
    <property type="molecule type" value="Genomic_DNA"/>
</dbReference>
<dbReference type="NCBIfam" id="TIGR00644">
    <property type="entry name" value="recJ"/>
    <property type="match status" value="1"/>
</dbReference>
<evidence type="ECO:0000256" key="5">
    <source>
        <dbReference type="ARBA" id="ARBA00022839"/>
    </source>
</evidence>
<feature type="domain" description="DDH" evidence="6">
    <location>
        <begin position="93"/>
        <end position="238"/>
    </location>
</feature>
<organism evidence="9 10">
    <name type="scientific">Allisonella histaminiformans</name>
    <dbReference type="NCBI Taxonomy" id="209880"/>
    <lineage>
        <taxon>Bacteria</taxon>
        <taxon>Bacillati</taxon>
        <taxon>Bacillota</taxon>
        <taxon>Negativicutes</taxon>
        <taxon>Veillonellales</taxon>
        <taxon>Veillonellaceae</taxon>
        <taxon>Allisonella</taxon>
    </lineage>
</organism>
<dbReference type="InterPro" id="IPR041122">
    <property type="entry name" value="RecJ_OB"/>
</dbReference>
<dbReference type="InterPro" id="IPR004610">
    <property type="entry name" value="RecJ"/>
</dbReference>
<dbReference type="STRING" id="209880.SAMN02910343_00407"/>
<evidence type="ECO:0000256" key="4">
    <source>
        <dbReference type="ARBA" id="ARBA00022801"/>
    </source>
</evidence>
<dbReference type="InterPro" id="IPR001667">
    <property type="entry name" value="DDH_dom"/>
</dbReference>
<evidence type="ECO:0000313" key="9">
    <source>
        <dbReference type="EMBL" id="SDA41492.1"/>
    </source>
</evidence>
<evidence type="ECO:0000256" key="2">
    <source>
        <dbReference type="ARBA" id="ARBA00019841"/>
    </source>
</evidence>
<evidence type="ECO:0000256" key="3">
    <source>
        <dbReference type="ARBA" id="ARBA00022722"/>
    </source>
</evidence>
<dbReference type="SUPFAM" id="SSF64182">
    <property type="entry name" value="DHH phosphoesterases"/>
    <property type="match status" value="1"/>
</dbReference>
<dbReference type="GO" id="GO:0008409">
    <property type="term" value="F:5'-3' exonuclease activity"/>
    <property type="evidence" value="ECO:0007669"/>
    <property type="project" value="InterPro"/>
</dbReference>
<dbReference type="GO" id="GO:0006281">
    <property type="term" value="P:DNA repair"/>
    <property type="evidence" value="ECO:0007669"/>
    <property type="project" value="InterPro"/>
</dbReference>
<dbReference type="GO" id="GO:0003676">
    <property type="term" value="F:nucleic acid binding"/>
    <property type="evidence" value="ECO:0007669"/>
    <property type="project" value="InterPro"/>
</dbReference>
<evidence type="ECO:0000259" key="6">
    <source>
        <dbReference type="Pfam" id="PF01368"/>
    </source>
</evidence>
<dbReference type="RefSeq" id="WP_091363322.1">
    <property type="nucleotide sequence ID" value="NZ_FMXA01000005.1"/>
</dbReference>
<evidence type="ECO:0000313" key="10">
    <source>
        <dbReference type="Proteomes" id="UP000199689"/>
    </source>
</evidence>
<dbReference type="Gene3D" id="3.90.1640.30">
    <property type="match status" value="1"/>
</dbReference>
<evidence type="ECO:0000259" key="8">
    <source>
        <dbReference type="Pfam" id="PF17768"/>
    </source>
</evidence>